<dbReference type="CDD" id="cd00093">
    <property type="entry name" value="HTH_XRE"/>
    <property type="match status" value="1"/>
</dbReference>
<evidence type="ECO:0000313" key="4">
    <source>
        <dbReference type="Proteomes" id="UP000318053"/>
    </source>
</evidence>
<dbReference type="InterPro" id="IPR013096">
    <property type="entry name" value="Cupin_2"/>
</dbReference>
<dbReference type="PANTHER" id="PTHR46797">
    <property type="entry name" value="HTH-TYPE TRANSCRIPTIONAL REGULATOR"/>
    <property type="match status" value="1"/>
</dbReference>
<accession>A0A5C5WNJ8</accession>
<dbReference type="EMBL" id="SJPK01000043">
    <property type="protein sequence ID" value="TWT51669.1"/>
    <property type="molecule type" value="Genomic_DNA"/>
</dbReference>
<dbReference type="InterPro" id="IPR050807">
    <property type="entry name" value="TransReg_Diox_bact_type"/>
</dbReference>
<protein>
    <submittedName>
        <fullName evidence="3">HTH-type transcriptional regulator PuuR</fullName>
    </submittedName>
</protein>
<dbReference type="GO" id="GO:0005829">
    <property type="term" value="C:cytosol"/>
    <property type="evidence" value="ECO:0007669"/>
    <property type="project" value="TreeGrafter"/>
</dbReference>
<keyword evidence="1" id="KW-0238">DNA-binding</keyword>
<dbReference type="PANTHER" id="PTHR46797:SF1">
    <property type="entry name" value="METHYLPHOSPHONATE SYNTHASE"/>
    <property type="match status" value="1"/>
</dbReference>
<dbReference type="Pfam" id="PF07883">
    <property type="entry name" value="Cupin_2"/>
    <property type="match status" value="1"/>
</dbReference>
<dbReference type="Gene3D" id="2.60.120.10">
    <property type="entry name" value="Jelly Rolls"/>
    <property type="match status" value="1"/>
</dbReference>
<name>A0A5C5WNJ8_9BACT</name>
<evidence type="ECO:0000256" key="1">
    <source>
        <dbReference type="ARBA" id="ARBA00023125"/>
    </source>
</evidence>
<organism evidence="3 4">
    <name type="scientific">Allorhodopirellula solitaria</name>
    <dbReference type="NCBI Taxonomy" id="2527987"/>
    <lineage>
        <taxon>Bacteria</taxon>
        <taxon>Pseudomonadati</taxon>
        <taxon>Planctomycetota</taxon>
        <taxon>Planctomycetia</taxon>
        <taxon>Pirellulales</taxon>
        <taxon>Pirellulaceae</taxon>
        <taxon>Allorhodopirellula</taxon>
    </lineage>
</organism>
<dbReference type="Pfam" id="PF13560">
    <property type="entry name" value="HTH_31"/>
    <property type="match status" value="1"/>
</dbReference>
<dbReference type="InterPro" id="IPR011051">
    <property type="entry name" value="RmlC_Cupin_sf"/>
</dbReference>
<dbReference type="CDD" id="cd02209">
    <property type="entry name" value="cupin_XRE_C"/>
    <property type="match status" value="1"/>
</dbReference>
<dbReference type="GO" id="GO:0003700">
    <property type="term" value="F:DNA-binding transcription factor activity"/>
    <property type="evidence" value="ECO:0007669"/>
    <property type="project" value="TreeGrafter"/>
</dbReference>
<sequence length="167" mass="18507">MTLEEVASRTGLTRSWLSKVENFRVTPSLPALGQIAVALNVTTSELVAGLDEKPTLVVVRKDERLVVERESSESNTTVYESLAHKRPSRSMDPFLLTVPAGVAREQALTHTGEEFLMVQQGQIEFEFDGEKHTVKAGDCIYFDSSVPHRVINSSKRTATVLCVFRGE</sequence>
<keyword evidence="4" id="KW-1185">Reference proteome</keyword>
<feature type="domain" description="HTH cro/C1-type" evidence="2">
    <location>
        <begin position="1"/>
        <end position="46"/>
    </location>
</feature>
<dbReference type="InterPro" id="IPR010982">
    <property type="entry name" value="Lambda_DNA-bd_dom_sf"/>
</dbReference>
<dbReference type="SUPFAM" id="SSF51182">
    <property type="entry name" value="RmlC-like cupins"/>
    <property type="match status" value="1"/>
</dbReference>
<proteinExistence type="predicted"/>
<dbReference type="InterPro" id="IPR001387">
    <property type="entry name" value="Cro/C1-type_HTH"/>
</dbReference>
<evidence type="ECO:0000313" key="3">
    <source>
        <dbReference type="EMBL" id="TWT51669.1"/>
    </source>
</evidence>
<evidence type="ECO:0000259" key="2">
    <source>
        <dbReference type="PROSITE" id="PS50943"/>
    </source>
</evidence>
<dbReference type="GO" id="GO:0003677">
    <property type="term" value="F:DNA binding"/>
    <property type="evidence" value="ECO:0007669"/>
    <property type="project" value="UniProtKB-KW"/>
</dbReference>
<comment type="caution">
    <text evidence="3">The sequence shown here is derived from an EMBL/GenBank/DDBJ whole genome shotgun (WGS) entry which is preliminary data.</text>
</comment>
<dbReference type="Proteomes" id="UP000318053">
    <property type="component" value="Unassembled WGS sequence"/>
</dbReference>
<dbReference type="AlphaFoldDB" id="A0A5C5WNJ8"/>
<dbReference type="Gene3D" id="1.10.260.40">
    <property type="entry name" value="lambda repressor-like DNA-binding domains"/>
    <property type="match status" value="1"/>
</dbReference>
<dbReference type="PROSITE" id="PS50943">
    <property type="entry name" value="HTH_CROC1"/>
    <property type="match status" value="1"/>
</dbReference>
<reference evidence="3 4" key="1">
    <citation type="submission" date="2019-02" db="EMBL/GenBank/DDBJ databases">
        <title>Deep-cultivation of Planctomycetes and their phenomic and genomic characterization uncovers novel biology.</title>
        <authorList>
            <person name="Wiegand S."/>
            <person name="Jogler M."/>
            <person name="Boedeker C."/>
            <person name="Pinto D."/>
            <person name="Vollmers J."/>
            <person name="Rivas-Marin E."/>
            <person name="Kohn T."/>
            <person name="Peeters S.H."/>
            <person name="Heuer A."/>
            <person name="Rast P."/>
            <person name="Oberbeckmann S."/>
            <person name="Bunk B."/>
            <person name="Jeske O."/>
            <person name="Meyerdierks A."/>
            <person name="Storesund J.E."/>
            <person name="Kallscheuer N."/>
            <person name="Luecker S."/>
            <person name="Lage O.M."/>
            <person name="Pohl T."/>
            <person name="Merkel B.J."/>
            <person name="Hornburger P."/>
            <person name="Mueller R.-W."/>
            <person name="Bruemmer F."/>
            <person name="Labrenz M."/>
            <person name="Spormann A.M."/>
            <person name="Op Den Camp H."/>
            <person name="Overmann J."/>
            <person name="Amann R."/>
            <person name="Jetten M.S.M."/>
            <person name="Mascher T."/>
            <person name="Medema M.H."/>
            <person name="Devos D.P."/>
            <person name="Kaster A.-K."/>
            <person name="Ovreas L."/>
            <person name="Rohde M."/>
            <person name="Galperin M.Y."/>
            <person name="Jogler C."/>
        </authorList>
    </citation>
    <scope>NUCLEOTIDE SEQUENCE [LARGE SCALE GENOMIC DNA]</scope>
    <source>
        <strain evidence="3 4">CA85</strain>
    </source>
</reference>
<dbReference type="InterPro" id="IPR014710">
    <property type="entry name" value="RmlC-like_jellyroll"/>
</dbReference>
<gene>
    <name evidence="3" type="primary">puuR</name>
    <name evidence="3" type="ORF">CA85_52180</name>
</gene>
<dbReference type="SUPFAM" id="SSF47413">
    <property type="entry name" value="lambda repressor-like DNA-binding domains"/>
    <property type="match status" value="1"/>
</dbReference>